<protein>
    <submittedName>
        <fullName evidence="2">DUF4235 domain-containing protein</fullName>
    </submittedName>
</protein>
<dbReference type="EMBL" id="JABENB010000001">
    <property type="protein sequence ID" value="NNG38128.1"/>
    <property type="molecule type" value="Genomic_DNA"/>
</dbReference>
<feature type="compositionally biased region" description="Low complexity" evidence="1">
    <location>
        <begin position="89"/>
        <end position="103"/>
    </location>
</feature>
<gene>
    <name evidence="2" type="ORF">HJ588_02425</name>
</gene>
<organism evidence="2 3">
    <name type="scientific">Flexivirga aerilata</name>
    <dbReference type="NCBI Taxonomy" id="1656889"/>
    <lineage>
        <taxon>Bacteria</taxon>
        <taxon>Bacillati</taxon>
        <taxon>Actinomycetota</taxon>
        <taxon>Actinomycetes</taxon>
        <taxon>Micrococcales</taxon>
        <taxon>Dermacoccaceae</taxon>
        <taxon>Flexivirga</taxon>
    </lineage>
</organism>
<evidence type="ECO:0000256" key="1">
    <source>
        <dbReference type="SAM" id="MobiDB-lite"/>
    </source>
</evidence>
<evidence type="ECO:0000313" key="3">
    <source>
        <dbReference type="Proteomes" id="UP000557772"/>
    </source>
</evidence>
<keyword evidence="3" id="KW-1185">Reference proteome</keyword>
<accession>A0A849AFZ0</accession>
<proteinExistence type="predicted"/>
<comment type="caution">
    <text evidence="2">The sequence shown here is derived from an EMBL/GenBank/DDBJ whole genome shotgun (WGS) entry which is preliminary data.</text>
</comment>
<reference evidence="2 3" key="1">
    <citation type="submission" date="2020-05" db="EMBL/GenBank/DDBJ databases">
        <title>Flexivirga sp. ID2601S isolated from air conditioner.</title>
        <authorList>
            <person name="Kim D.H."/>
        </authorList>
    </citation>
    <scope>NUCLEOTIDE SEQUENCE [LARGE SCALE GENOMIC DNA]</scope>
    <source>
        <strain evidence="2 3">ID2601S</strain>
    </source>
</reference>
<dbReference type="Pfam" id="PF14019">
    <property type="entry name" value="DUF4235"/>
    <property type="match status" value="1"/>
</dbReference>
<feature type="region of interest" description="Disordered" evidence="1">
    <location>
        <begin position="79"/>
        <end position="103"/>
    </location>
</feature>
<dbReference type="Proteomes" id="UP000557772">
    <property type="component" value="Unassembled WGS sequence"/>
</dbReference>
<dbReference type="AlphaFoldDB" id="A0A849AFZ0"/>
<dbReference type="RefSeq" id="WP_171151607.1">
    <property type="nucleotide sequence ID" value="NZ_JABENB010000001.1"/>
</dbReference>
<dbReference type="InterPro" id="IPR025329">
    <property type="entry name" value="DUF4235"/>
</dbReference>
<evidence type="ECO:0000313" key="2">
    <source>
        <dbReference type="EMBL" id="NNG38128.1"/>
    </source>
</evidence>
<name>A0A849AFZ0_9MICO</name>
<sequence>MGSIAWKVLATVTGIAAGRVATKLTTSGWKAATGGKPPTGRHDPDHSAARIAVFTLVSTAVTTTLKAYAERKAADYYTRSSGQLPPPVAKQQQKAAAKAAKKG</sequence>